<comment type="caution">
    <text evidence="6">The sequence shown here is derived from an EMBL/GenBank/DDBJ whole genome shotgun (WGS) entry which is preliminary data.</text>
</comment>
<evidence type="ECO:0000256" key="2">
    <source>
        <dbReference type="ARBA" id="ARBA00023125"/>
    </source>
</evidence>
<keyword evidence="7" id="KW-1185">Reference proteome</keyword>
<evidence type="ECO:0000313" key="6">
    <source>
        <dbReference type="EMBL" id="GAA2371462.1"/>
    </source>
</evidence>
<dbReference type="SUPFAM" id="SSF46689">
    <property type="entry name" value="Homeodomain-like"/>
    <property type="match status" value="2"/>
</dbReference>
<keyword evidence="3" id="KW-0804">Transcription</keyword>
<dbReference type="InterPro" id="IPR009057">
    <property type="entry name" value="Homeodomain-like_sf"/>
</dbReference>
<evidence type="ECO:0000256" key="3">
    <source>
        <dbReference type="ARBA" id="ARBA00023163"/>
    </source>
</evidence>
<accession>A0ABN3H7K0</accession>
<dbReference type="EMBL" id="BAAASD010000057">
    <property type="protein sequence ID" value="GAA2371462.1"/>
    <property type="molecule type" value="Genomic_DNA"/>
</dbReference>
<dbReference type="SMART" id="SM00342">
    <property type="entry name" value="HTH_ARAC"/>
    <property type="match status" value="1"/>
</dbReference>
<dbReference type="Gene3D" id="1.10.10.60">
    <property type="entry name" value="Homeodomain-like"/>
    <property type="match status" value="1"/>
</dbReference>
<feature type="region of interest" description="Disordered" evidence="4">
    <location>
        <begin position="69"/>
        <end position="108"/>
    </location>
</feature>
<keyword evidence="1" id="KW-0805">Transcription regulation</keyword>
<feature type="region of interest" description="Disordered" evidence="4">
    <location>
        <begin position="1"/>
        <end position="24"/>
    </location>
</feature>
<reference evidence="6 7" key="1">
    <citation type="journal article" date="2019" name="Int. J. Syst. Evol. Microbiol.">
        <title>The Global Catalogue of Microorganisms (GCM) 10K type strain sequencing project: providing services to taxonomists for standard genome sequencing and annotation.</title>
        <authorList>
            <consortium name="The Broad Institute Genomics Platform"/>
            <consortium name="The Broad Institute Genome Sequencing Center for Infectious Disease"/>
            <person name="Wu L."/>
            <person name="Ma J."/>
        </authorList>
    </citation>
    <scope>NUCLEOTIDE SEQUENCE [LARGE SCALE GENOMIC DNA]</scope>
    <source>
        <strain evidence="6 7">JCM 4316</strain>
    </source>
</reference>
<protein>
    <recommendedName>
        <fullName evidence="5">HTH araC/xylS-type domain-containing protein</fullName>
    </recommendedName>
</protein>
<evidence type="ECO:0000256" key="4">
    <source>
        <dbReference type="SAM" id="MobiDB-lite"/>
    </source>
</evidence>
<dbReference type="Pfam" id="PF12833">
    <property type="entry name" value="HTH_18"/>
    <property type="match status" value="1"/>
</dbReference>
<proteinExistence type="predicted"/>
<dbReference type="InterPro" id="IPR018060">
    <property type="entry name" value="HTH_AraC"/>
</dbReference>
<evidence type="ECO:0000313" key="7">
    <source>
        <dbReference type="Proteomes" id="UP001500253"/>
    </source>
</evidence>
<name>A0ABN3H7K0_9ACTN</name>
<organism evidence="6 7">
    <name type="scientific">Streptomyces cuspidosporus</name>
    <dbReference type="NCBI Taxonomy" id="66882"/>
    <lineage>
        <taxon>Bacteria</taxon>
        <taxon>Bacillati</taxon>
        <taxon>Actinomycetota</taxon>
        <taxon>Actinomycetes</taxon>
        <taxon>Kitasatosporales</taxon>
        <taxon>Streptomycetaceae</taxon>
        <taxon>Streptomyces</taxon>
    </lineage>
</organism>
<gene>
    <name evidence="6" type="ORF">GCM10010246_77250</name>
</gene>
<dbReference type="PANTHER" id="PTHR46796">
    <property type="entry name" value="HTH-TYPE TRANSCRIPTIONAL ACTIVATOR RHAS-RELATED"/>
    <property type="match status" value="1"/>
</dbReference>
<evidence type="ECO:0000256" key="1">
    <source>
        <dbReference type="ARBA" id="ARBA00023015"/>
    </source>
</evidence>
<dbReference type="PROSITE" id="PS01124">
    <property type="entry name" value="HTH_ARAC_FAMILY_2"/>
    <property type="match status" value="1"/>
</dbReference>
<feature type="domain" description="HTH araC/xylS-type" evidence="5">
    <location>
        <begin position="1"/>
        <end position="80"/>
    </location>
</feature>
<keyword evidence="2" id="KW-0238">DNA-binding</keyword>
<sequence length="108" mass="12116">MAAHAAMSTRTFARRFREETGLSPGRWLTQQRLRRARHLLESSDLPVERVAHEVGFATATSLRRHLAAEAGVAPSAHRRTGAPSVPPTRAFTTHMTTHDDHRARGRWT</sequence>
<dbReference type="Proteomes" id="UP001500253">
    <property type="component" value="Unassembled WGS sequence"/>
</dbReference>
<dbReference type="InterPro" id="IPR050204">
    <property type="entry name" value="AraC_XylS_family_regulators"/>
</dbReference>
<evidence type="ECO:0000259" key="5">
    <source>
        <dbReference type="PROSITE" id="PS01124"/>
    </source>
</evidence>